<organism evidence="2 3">
    <name type="scientific">Amblyomma americanum</name>
    <name type="common">Lone star tick</name>
    <dbReference type="NCBI Taxonomy" id="6943"/>
    <lineage>
        <taxon>Eukaryota</taxon>
        <taxon>Metazoa</taxon>
        <taxon>Ecdysozoa</taxon>
        <taxon>Arthropoda</taxon>
        <taxon>Chelicerata</taxon>
        <taxon>Arachnida</taxon>
        <taxon>Acari</taxon>
        <taxon>Parasitiformes</taxon>
        <taxon>Ixodida</taxon>
        <taxon>Ixodoidea</taxon>
        <taxon>Ixodidae</taxon>
        <taxon>Amblyomminae</taxon>
        <taxon>Amblyomma</taxon>
    </lineage>
</organism>
<proteinExistence type="predicted"/>
<evidence type="ECO:0000256" key="1">
    <source>
        <dbReference type="SAM" id="MobiDB-lite"/>
    </source>
</evidence>
<feature type="region of interest" description="Disordered" evidence="1">
    <location>
        <begin position="267"/>
        <end position="357"/>
    </location>
</feature>
<feature type="compositionally biased region" description="Polar residues" evidence="1">
    <location>
        <begin position="331"/>
        <end position="346"/>
    </location>
</feature>
<feature type="compositionally biased region" description="Basic and acidic residues" evidence="1">
    <location>
        <begin position="31"/>
        <end position="40"/>
    </location>
</feature>
<accession>A0AAQ4DJ86</accession>
<feature type="compositionally biased region" description="Basic residues" evidence="1">
    <location>
        <begin position="295"/>
        <end position="304"/>
    </location>
</feature>
<evidence type="ECO:0000313" key="2">
    <source>
        <dbReference type="EMBL" id="KAK8762526.1"/>
    </source>
</evidence>
<feature type="compositionally biased region" description="Basic residues" evidence="1">
    <location>
        <begin position="184"/>
        <end position="204"/>
    </location>
</feature>
<gene>
    <name evidence="2" type="ORF">V5799_026207</name>
</gene>
<feature type="compositionally biased region" description="Low complexity" evidence="1">
    <location>
        <begin position="131"/>
        <end position="173"/>
    </location>
</feature>
<comment type="caution">
    <text evidence="2">The sequence shown here is derived from an EMBL/GenBank/DDBJ whole genome shotgun (WGS) entry which is preliminary data.</text>
</comment>
<evidence type="ECO:0000313" key="3">
    <source>
        <dbReference type="Proteomes" id="UP001321473"/>
    </source>
</evidence>
<feature type="compositionally biased region" description="Polar residues" evidence="1">
    <location>
        <begin position="283"/>
        <end position="292"/>
    </location>
</feature>
<feature type="region of interest" description="Disordered" evidence="1">
    <location>
        <begin position="1"/>
        <end position="20"/>
    </location>
</feature>
<feature type="region of interest" description="Disordered" evidence="1">
    <location>
        <begin position="30"/>
        <end position="49"/>
    </location>
</feature>
<sequence>MSQSREASEASVSGAAGGCTPCSGMIMSLFSKEDSDHAPRSEISIGSPPVIDDPVIKQLFGDTNLDNKSDYDMIERMLRGEKLISPEALTALSPIDVQAITKDADRIMKNVQSRRRSDVGNVMVPVHRGRSGSVSSPSQRGPRSRRGSTAARDSSGTSSSASLPARSRSSSLPNITRPSVVKKGAGKGKKGKEKALDKKKHRKVENKCVGTETSPPKPPPKPPVKLLPACSLCEHNAYAENIGFSPCAAYGDFMVNYCHSDVSKVKKTSSAPWNGQDGGPTGDSPSSKSLPTKNVVKRSYRKKSGREGEKRRTSVCVEETATSEAVELLGGNSSRPADTGLPQSTPAAYAPTGPRASVRQYRYTETRRPVPVPPGQQPWPQFSPPFSPHPLCPVHSPQPYYGQAPFMLLVFDFNRILVFSKSRRKPNLWRS</sequence>
<feature type="region of interest" description="Disordered" evidence="1">
    <location>
        <begin position="108"/>
        <end position="223"/>
    </location>
</feature>
<reference evidence="2 3" key="1">
    <citation type="journal article" date="2023" name="Arcadia Sci">
        <title>De novo assembly of a long-read Amblyomma americanum tick genome.</title>
        <authorList>
            <person name="Chou S."/>
            <person name="Poskanzer K.E."/>
            <person name="Rollins M."/>
            <person name="Thuy-Boun P.S."/>
        </authorList>
    </citation>
    <scope>NUCLEOTIDE SEQUENCE [LARGE SCALE GENOMIC DNA]</scope>
    <source>
        <strain evidence="2">F_SG_1</strain>
        <tissue evidence="2">Salivary glands</tissue>
    </source>
</reference>
<protein>
    <submittedName>
        <fullName evidence="2">Uncharacterized protein</fullName>
    </submittedName>
</protein>
<name>A0AAQ4DJ86_AMBAM</name>
<dbReference type="EMBL" id="JARKHS020030005">
    <property type="protein sequence ID" value="KAK8762526.1"/>
    <property type="molecule type" value="Genomic_DNA"/>
</dbReference>
<keyword evidence="3" id="KW-1185">Reference proteome</keyword>
<dbReference type="AlphaFoldDB" id="A0AAQ4DJ86"/>
<dbReference type="Proteomes" id="UP001321473">
    <property type="component" value="Unassembled WGS sequence"/>
</dbReference>